<reference evidence="2" key="1">
    <citation type="submission" date="2021-12" db="EMBL/GenBank/DDBJ databases">
        <authorList>
            <person name="King R."/>
        </authorList>
    </citation>
    <scope>NUCLEOTIDE SEQUENCE</scope>
</reference>
<accession>A0A9P0AM36</accession>
<keyword evidence="1" id="KW-0732">Signal</keyword>
<evidence type="ECO:0000256" key="1">
    <source>
        <dbReference type="SAM" id="SignalP"/>
    </source>
</evidence>
<keyword evidence="3" id="KW-1185">Reference proteome</keyword>
<feature type="chain" id="PRO_5040263001" evidence="1">
    <location>
        <begin position="19"/>
        <end position="206"/>
    </location>
</feature>
<dbReference type="Proteomes" id="UP001152759">
    <property type="component" value="Chromosome 8"/>
</dbReference>
<feature type="signal peptide" evidence="1">
    <location>
        <begin position="1"/>
        <end position="18"/>
    </location>
</feature>
<evidence type="ECO:0000313" key="2">
    <source>
        <dbReference type="EMBL" id="CAH0394265.1"/>
    </source>
</evidence>
<evidence type="ECO:0000313" key="3">
    <source>
        <dbReference type="Proteomes" id="UP001152759"/>
    </source>
</evidence>
<dbReference type="EMBL" id="OU963869">
    <property type="protein sequence ID" value="CAH0394265.1"/>
    <property type="molecule type" value="Genomic_DNA"/>
</dbReference>
<name>A0A9P0AM36_BEMTA</name>
<dbReference type="AlphaFoldDB" id="A0A9P0AM36"/>
<proteinExistence type="predicted"/>
<sequence>MSSVNILILAGLFIIVGPDLCPMLTPIEGAYQNRIWKIGFNTGDLVVIPSVGNFDVSPYHWMFAVSNTELAGISVTKRSFLNRRAHIVIFNQDLRNQIWRTKASRVPHILGRPDMSRKGAIIAKRLSDKQVYFNILRCNCGHYTDYFAYGRVYGIKGKITHLPINKSCPLYNVITEDTDVTSENFKLVDGYGRKFDLLPYKEEMAP</sequence>
<protein>
    <submittedName>
        <fullName evidence="2">Uncharacterized protein</fullName>
    </submittedName>
</protein>
<gene>
    <name evidence="2" type="ORF">BEMITA_LOCUS12586</name>
</gene>
<organism evidence="2 3">
    <name type="scientific">Bemisia tabaci</name>
    <name type="common">Sweetpotato whitefly</name>
    <name type="synonym">Aleurodes tabaci</name>
    <dbReference type="NCBI Taxonomy" id="7038"/>
    <lineage>
        <taxon>Eukaryota</taxon>
        <taxon>Metazoa</taxon>
        <taxon>Ecdysozoa</taxon>
        <taxon>Arthropoda</taxon>
        <taxon>Hexapoda</taxon>
        <taxon>Insecta</taxon>
        <taxon>Pterygota</taxon>
        <taxon>Neoptera</taxon>
        <taxon>Paraneoptera</taxon>
        <taxon>Hemiptera</taxon>
        <taxon>Sternorrhyncha</taxon>
        <taxon>Aleyrodoidea</taxon>
        <taxon>Aleyrodidae</taxon>
        <taxon>Aleyrodinae</taxon>
        <taxon>Bemisia</taxon>
    </lineage>
</organism>